<dbReference type="Proteomes" id="UP000233551">
    <property type="component" value="Unassembled WGS sequence"/>
</dbReference>
<protein>
    <submittedName>
        <fullName evidence="1">Uncharacterized protein</fullName>
    </submittedName>
</protein>
<keyword evidence="2" id="KW-1185">Reference proteome</keyword>
<organism evidence="1 2">
    <name type="scientific">Punica granatum</name>
    <name type="common">Pomegranate</name>
    <dbReference type="NCBI Taxonomy" id="22663"/>
    <lineage>
        <taxon>Eukaryota</taxon>
        <taxon>Viridiplantae</taxon>
        <taxon>Streptophyta</taxon>
        <taxon>Embryophyta</taxon>
        <taxon>Tracheophyta</taxon>
        <taxon>Spermatophyta</taxon>
        <taxon>Magnoliopsida</taxon>
        <taxon>eudicotyledons</taxon>
        <taxon>Gunneridae</taxon>
        <taxon>Pentapetalae</taxon>
        <taxon>rosids</taxon>
        <taxon>malvids</taxon>
        <taxon>Myrtales</taxon>
        <taxon>Lythraceae</taxon>
        <taxon>Punica</taxon>
    </lineage>
</organism>
<dbReference type="AlphaFoldDB" id="A0A2I0I4D5"/>
<accession>A0A2I0I4D5</accession>
<dbReference type="EMBL" id="PGOL01004056">
    <property type="protein sequence ID" value="PKI38560.1"/>
    <property type="molecule type" value="Genomic_DNA"/>
</dbReference>
<reference evidence="1 2" key="1">
    <citation type="submission" date="2017-11" db="EMBL/GenBank/DDBJ databases">
        <title>De-novo sequencing of pomegranate (Punica granatum L.) genome.</title>
        <authorList>
            <person name="Akparov Z."/>
            <person name="Amiraslanov A."/>
            <person name="Hajiyeva S."/>
            <person name="Abbasov M."/>
            <person name="Kaur K."/>
            <person name="Hamwieh A."/>
            <person name="Solovyev V."/>
            <person name="Salamov A."/>
            <person name="Braich B."/>
            <person name="Kosarev P."/>
            <person name="Mahmoud A."/>
            <person name="Hajiyev E."/>
            <person name="Babayeva S."/>
            <person name="Izzatullayeva V."/>
            <person name="Mammadov A."/>
            <person name="Mammadov A."/>
            <person name="Sharifova S."/>
            <person name="Ojaghi J."/>
            <person name="Eynullazada K."/>
            <person name="Bayramov B."/>
            <person name="Abdulazimova A."/>
            <person name="Shahmuradov I."/>
        </authorList>
    </citation>
    <scope>NUCLEOTIDE SEQUENCE [LARGE SCALE GENOMIC DNA]</scope>
    <source>
        <strain evidence="2">cv. AG2017</strain>
        <tissue evidence="1">Leaf</tissue>
    </source>
</reference>
<sequence>MGCRWAGPMRGRTGPGWIPAECAAGGPGWATGLGRKAGPGRWLELDRGGVPVQPANGGAPVSGLGELWASKRINELRVYEFQPLQTRATGVLF</sequence>
<proteinExistence type="predicted"/>
<gene>
    <name evidence="1" type="ORF">CRG98_040993</name>
</gene>
<evidence type="ECO:0000313" key="2">
    <source>
        <dbReference type="Proteomes" id="UP000233551"/>
    </source>
</evidence>
<name>A0A2I0I4D5_PUNGR</name>
<comment type="caution">
    <text evidence="1">The sequence shown here is derived from an EMBL/GenBank/DDBJ whole genome shotgun (WGS) entry which is preliminary data.</text>
</comment>
<evidence type="ECO:0000313" key="1">
    <source>
        <dbReference type="EMBL" id="PKI38560.1"/>
    </source>
</evidence>